<dbReference type="InterPro" id="IPR000089">
    <property type="entry name" value="Biotin_lipoyl"/>
</dbReference>
<dbReference type="InterPro" id="IPR016185">
    <property type="entry name" value="PreATP-grasp_dom_sf"/>
</dbReference>
<keyword evidence="12" id="KW-0511">Multifunctional enzyme</keyword>
<dbReference type="InterPro" id="IPR001882">
    <property type="entry name" value="Biotin_BS"/>
</dbReference>
<evidence type="ECO:0000256" key="11">
    <source>
        <dbReference type="ARBA" id="ARBA00023267"/>
    </source>
</evidence>
<dbReference type="GO" id="GO:0006633">
    <property type="term" value="P:fatty acid biosynthetic process"/>
    <property type="evidence" value="ECO:0007669"/>
    <property type="project" value="UniProtKB-KW"/>
</dbReference>
<feature type="domain" description="CoA carboxyltransferase N-terminal" evidence="20">
    <location>
        <begin position="1496"/>
        <end position="1853"/>
    </location>
</feature>
<sequence>MIEINEYILKLGGDKIIEKILIANNGIAAVKAIRSVRKWAYTNFGNERAIKFVVMATPEDMKANAEYIRMADQILQVPGGSNNNNYANVDIIVDFAERAGVQAVWAGWGHASENPRLPDLLSKTETGIVFIGPPAKAMSDLGDKIASTIVAQSARVACVPWSGSGLSVDYSESNGVPSDIYNRACINSVEEARECAQRVGFPAMIKASEGGGGKGIRKVTSMDDLESSFRQVQNEVPGSPIFFMKLVSNARHLEVQIVADRHGEAISLNGRDCSVQRRHQKIIEEGPAIAPTPQVWEEMERAAVRLVKEVGYVGAGTVEYLFANGEYYFLELNPRLQVEHPVTEQITGVNLPATQLQIAMGIPLHRIPDIRKLYGCSGDDLFTDAKSIDLHDFTQRNPPAGHCIAVRITGENPDEGFKPTSGQIHELTFRSTPNIWGYFSVGAKGGLHEYADSQFGHIFANGATREEARKTIILGLKEISIRGDIRTPVEYIIHLLESKDFKDNNINTGWLDQLISEKIQTKKPDTMIVVLCGAIYKASTIFSTKIQEFSNQLSNGQLPSLELLNNSLPIELIYNNVKYQFEVSRTGINNYSICLKADKSISIDSSVIMLSDGGLLVLLNGSTHVCYGREDVIGLSLIIDSKTCIFSQEYDPSILRTSSPGKLVRYLVDDGSLVSKGTPFAEIEVMKMYMPLLVPEKGIIKFVLTEGSVMSPGAIIANLELSDQSSIQKSTLFIGNLTKMSPPTLIGNKPHQLLNYTLAKISNVLCGYESNDLNQLLNDTINQLSNQKLPLFEFKEQLSIIQSRIPQSLFKLINDELNKFEIKNNEIDNDNDNDKLFNSKNLQLLISLYLNKLLLENEQLSISIQQLIKPIILLAEKYNDGVSFAAINIFKNYLEEFIQIETNLQNKNIQTVLKSIRSTYKQDNISKVVDIAQSLHPQSKKYKFILLLLNKIQEQGLVCDFVEQFKKLSLLGGNCMEISLKSKHIMVQSQLPSNKQRSNDLINSLKSILINDNDNENSNNKEENNNNKEEKISKLSKQTNEISDILIPMFFNETNNDEIRKLAMEVYVRHSYRSYYVEDTKVILSNDEGSSGFSFIEWHFYINLPSQLNLSGSNNGSPTYGSPLIRSTSTSSSGFQISPRPSMSIFNGLSMLRTDSTDSLTAMEDQTKLRYGMMVYFENEKKFEEKLPLILTRYNEENNKKSQLSLSPNESTDILSVIISIYPDSISQENQAISSIQSILKNYIKELSIARIRRITFICCGNGSDEGGKPLKYFTFRERHMYMEDPIFRHIEPAMAYHLEVRKLSNFDITHVPTTSQRIHLYYAQEKGKKEIDPDADRCFFVRSVIRYSDLYGHSNEIKVDILLSQIETLLSESIESLEIAMSNKKYEKAQNHSIFLNVMPEVMFDEKMIGYVVQEIGDRLGKRLWKLRVGRVEVRGRIRKGDSLIPVRFFVQNPTGYAFQVQCYYEQPNSTGQTVFAVVPGSSKGSWEGLPIDTPYPIMDAVQRNRFKAQRLDTTYCYDYPDLFREAMQNIWMEFMEINKLNPIKVYPSSRGVLETVELILPSTGINTNYPPSIPFDQIPEDSRPKLEETYRPIGYNDIGMVAWRMTFYTPEYPLGRQAIVIANDITHQIGSFGPQEDMLFKLASELARKEKIPRIYLSSNSGARIGLADEIKSKFKVTWNVPSDPTKGIKNLYLSNNDYQQLKDSVIAYQDQQDKDKYIIHDIIGQKNGIGVENLSWSGLIAGETSQAYNEIFTITLVSGRSVGIGAYLVRLGQRTIQNDAPIILTGASALNKVLGKEVYESNQQLGGSQIMYPNGVSHIIVNDELRGITNVLQWLSFVPKSGGEMVPIIAPIDSPNRDIEFDPSTNSINGKYDTRHLIAGLQSEIDPNYWISGMFDKDSFMETLAGWANTVITGRARLGGIPIGIVAVETKSVEKIIPADPANPLSYEQVNTQAGQVWYPDSSFKTAQAIADFNNGEELPLMILANWRGFSGGMRDMFDEILKFGSMIVDNLRNYRQPVMVYIPPFAELRGGAWVVLDSTINLDMMEMYCSEEGRGGVLEPNGIAEIKYRDPELIKTMHRLDPKLIEWDKSIPIGISINGLDQSQKSIKSQIQQREKELLGIYQQIAIKFADLHDTPGRMKAKGVIKEMVPWKSARSFFYNRIKRRLLEENKLKLIDKSHPGLNRQLKLNLLETWIKQLIINENNNSTTPQIFNDDEYNQNDKLVSRIIESNSHIINDKIIDLSKQYAINQILNFIQLDSESIVDGFQNILPLISNQQKEFLFESLKKDLNK</sequence>
<dbReference type="InterPro" id="IPR034733">
    <property type="entry name" value="AcCoA_carboxyl_beta"/>
</dbReference>
<comment type="caution">
    <text evidence="22">The sequence shown here is derived from an EMBL/GenBank/DDBJ whole genome shotgun (WGS) entry which is preliminary data.</text>
</comment>
<dbReference type="CDD" id="cd06850">
    <property type="entry name" value="biotinyl_domain"/>
    <property type="match status" value="1"/>
</dbReference>
<dbReference type="Pfam" id="PF02786">
    <property type="entry name" value="CPSase_L_D2"/>
    <property type="match status" value="1"/>
</dbReference>
<dbReference type="Gene3D" id="3.40.50.20">
    <property type="match status" value="1"/>
</dbReference>
<dbReference type="Gene3D" id="3.30.1490.20">
    <property type="entry name" value="ATP-grasp fold, A domain"/>
    <property type="match status" value="1"/>
</dbReference>
<dbReference type="InterPro" id="IPR011054">
    <property type="entry name" value="Rudment_hybrid_motif"/>
</dbReference>
<dbReference type="SUPFAM" id="SSF51246">
    <property type="entry name" value="Rudiment single hybrid motif"/>
    <property type="match status" value="1"/>
</dbReference>
<evidence type="ECO:0000313" key="23">
    <source>
        <dbReference type="Proteomes" id="UP001344447"/>
    </source>
</evidence>
<dbReference type="Pfam" id="PF21385">
    <property type="entry name" value="ACCA_BT"/>
    <property type="match status" value="1"/>
</dbReference>
<dbReference type="FunFam" id="3.40.50.20:FF:000005">
    <property type="entry name" value="acetyl-CoA carboxylase isoform X2"/>
    <property type="match status" value="1"/>
</dbReference>
<dbReference type="PROSITE" id="PS00867">
    <property type="entry name" value="CPSASE_2"/>
    <property type="match status" value="1"/>
</dbReference>
<dbReference type="Gene3D" id="3.90.226.10">
    <property type="entry name" value="2-enoyl-CoA Hydratase, Chain A, domain 1"/>
    <property type="match status" value="2"/>
</dbReference>
<dbReference type="InterPro" id="IPR005479">
    <property type="entry name" value="CPAse_ATP-bd"/>
</dbReference>
<evidence type="ECO:0000259" key="21">
    <source>
        <dbReference type="PROSITE" id="PS50989"/>
    </source>
</evidence>
<evidence type="ECO:0000313" key="22">
    <source>
        <dbReference type="EMBL" id="KAK5578910.1"/>
    </source>
</evidence>
<proteinExistence type="predicted"/>
<feature type="domain" description="Lipoyl-binding" evidence="17">
    <location>
        <begin position="646"/>
        <end position="720"/>
    </location>
</feature>
<protein>
    <recommendedName>
        <fullName evidence="24">Acetyl-CoA carboxylase</fullName>
    </recommendedName>
</protein>
<dbReference type="InterPro" id="IPR013815">
    <property type="entry name" value="ATP_grasp_subdomain_1"/>
</dbReference>
<dbReference type="InterPro" id="IPR029045">
    <property type="entry name" value="ClpP/crotonase-like_dom_sf"/>
</dbReference>
<evidence type="ECO:0000259" key="19">
    <source>
        <dbReference type="PROSITE" id="PS50979"/>
    </source>
</evidence>
<evidence type="ECO:0000256" key="4">
    <source>
        <dbReference type="ARBA" id="ARBA00022516"/>
    </source>
</evidence>
<dbReference type="Pfam" id="PF00289">
    <property type="entry name" value="Biotin_carb_N"/>
    <property type="match status" value="1"/>
</dbReference>
<keyword evidence="23" id="KW-1185">Reference proteome</keyword>
<organism evidence="22 23">
    <name type="scientific">Dictyostelium firmibasis</name>
    <dbReference type="NCBI Taxonomy" id="79012"/>
    <lineage>
        <taxon>Eukaryota</taxon>
        <taxon>Amoebozoa</taxon>
        <taxon>Evosea</taxon>
        <taxon>Eumycetozoa</taxon>
        <taxon>Dictyostelia</taxon>
        <taxon>Dictyosteliales</taxon>
        <taxon>Dictyosteliaceae</taxon>
        <taxon>Dictyostelium</taxon>
    </lineage>
</organism>
<comment type="catalytic activity">
    <reaction evidence="14">
        <text>N(6)-biotinyl-L-lysyl-[protein] + hydrogencarbonate + ATP = N(6)-carboxybiotinyl-L-lysyl-[protein] + ADP + phosphate + H(+)</text>
        <dbReference type="Rhea" id="RHEA:13501"/>
        <dbReference type="Rhea" id="RHEA-COMP:10505"/>
        <dbReference type="Rhea" id="RHEA-COMP:10506"/>
        <dbReference type="ChEBI" id="CHEBI:15378"/>
        <dbReference type="ChEBI" id="CHEBI:17544"/>
        <dbReference type="ChEBI" id="CHEBI:30616"/>
        <dbReference type="ChEBI" id="CHEBI:43474"/>
        <dbReference type="ChEBI" id="CHEBI:83144"/>
        <dbReference type="ChEBI" id="CHEBI:83145"/>
        <dbReference type="ChEBI" id="CHEBI:456216"/>
        <dbReference type="EC" id="6.3.4.14"/>
    </reaction>
</comment>
<reference evidence="22 23" key="1">
    <citation type="submission" date="2023-11" db="EMBL/GenBank/DDBJ databases">
        <title>Dfirmibasis_genome.</title>
        <authorList>
            <person name="Edelbroek B."/>
            <person name="Kjellin J."/>
            <person name="Jerlstrom-Hultqvist J."/>
            <person name="Soderbom F."/>
        </authorList>
    </citation>
    <scope>NUCLEOTIDE SEQUENCE [LARGE SCALE GENOMIC DNA]</scope>
    <source>
        <strain evidence="22 23">TNS-C-14</strain>
    </source>
</reference>
<dbReference type="InterPro" id="IPR011764">
    <property type="entry name" value="Biotin_carboxylation_dom"/>
</dbReference>
<dbReference type="InterPro" id="IPR005482">
    <property type="entry name" value="Biotin_COase_C"/>
</dbReference>
<evidence type="ECO:0000256" key="2">
    <source>
        <dbReference type="ARBA" id="ARBA00001953"/>
    </source>
</evidence>
<keyword evidence="9" id="KW-0443">Lipid metabolism</keyword>
<evidence type="ECO:0000256" key="1">
    <source>
        <dbReference type="ARBA" id="ARBA00001936"/>
    </source>
</evidence>
<comment type="pathway">
    <text evidence="3">Lipid metabolism; malonyl-CoA biosynthesis; malonyl-CoA from acetyl-CoA: step 1/1.</text>
</comment>
<dbReference type="InterPro" id="IPR011763">
    <property type="entry name" value="COA_CT_C"/>
</dbReference>
<dbReference type="PROSITE" id="PS50975">
    <property type="entry name" value="ATP_GRASP"/>
    <property type="match status" value="1"/>
</dbReference>
<dbReference type="Gene3D" id="2.40.50.100">
    <property type="match status" value="1"/>
</dbReference>
<dbReference type="InterPro" id="IPR011761">
    <property type="entry name" value="ATP-grasp"/>
</dbReference>
<dbReference type="SUPFAM" id="SSF56059">
    <property type="entry name" value="Glutathione synthetase ATP-binding domain-like"/>
    <property type="match status" value="1"/>
</dbReference>
<dbReference type="PANTHER" id="PTHR45728:SF3">
    <property type="entry name" value="ACETYL-COA CARBOXYLASE"/>
    <property type="match status" value="1"/>
</dbReference>
<dbReference type="SUPFAM" id="SSF51230">
    <property type="entry name" value="Single hybrid motif"/>
    <property type="match status" value="1"/>
</dbReference>
<evidence type="ECO:0000256" key="12">
    <source>
        <dbReference type="ARBA" id="ARBA00023268"/>
    </source>
</evidence>
<keyword evidence="5" id="KW-0436">Ligase</keyword>
<dbReference type="InterPro" id="IPR049076">
    <property type="entry name" value="ACCA"/>
</dbReference>
<dbReference type="PANTHER" id="PTHR45728">
    <property type="entry name" value="ACETYL-COA CARBOXYLASE, ISOFORM A"/>
    <property type="match status" value="1"/>
</dbReference>
<dbReference type="InterPro" id="IPR011762">
    <property type="entry name" value="COA_CT_N"/>
</dbReference>
<comment type="cofactor">
    <cofactor evidence="2">
        <name>biotin</name>
        <dbReference type="ChEBI" id="CHEBI:57586"/>
    </cofactor>
</comment>
<dbReference type="PROSITE" id="PS50980">
    <property type="entry name" value="COA_CT_NTER"/>
    <property type="match status" value="1"/>
</dbReference>
<evidence type="ECO:0000256" key="6">
    <source>
        <dbReference type="ARBA" id="ARBA00022741"/>
    </source>
</evidence>
<dbReference type="Pfam" id="PF01039">
    <property type="entry name" value="Carboxyl_trans"/>
    <property type="match status" value="1"/>
</dbReference>
<dbReference type="Gene3D" id="3.90.1770.10">
    <property type="entry name" value="PreATP-grasp domain"/>
    <property type="match status" value="1"/>
</dbReference>
<feature type="compositionally biased region" description="Basic and acidic residues" evidence="16">
    <location>
        <begin position="1019"/>
        <end position="1033"/>
    </location>
</feature>
<evidence type="ECO:0000256" key="3">
    <source>
        <dbReference type="ARBA" id="ARBA00004956"/>
    </source>
</evidence>
<dbReference type="FunFam" id="3.30.1490.20:FF:000003">
    <property type="entry name" value="acetyl-CoA carboxylase isoform X1"/>
    <property type="match status" value="1"/>
</dbReference>
<gene>
    <name evidence="22" type="ORF">RB653_008585</name>
</gene>
<dbReference type="Pfam" id="PF02785">
    <property type="entry name" value="Biotin_carb_C"/>
    <property type="match status" value="1"/>
</dbReference>
<dbReference type="Pfam" id="PF08326">
    <property type="entry name" value="ACC_central"/>
    <property type="match status" value="1"/>
</dbReference>
<evidence type="ECO:0000256" key="15">
    <source>
        <dbReference type="PROSITE-ProRule" id="PRU00409"/>
    </source>
</evidence>
<dbReference type="GO" id="GO:0046872">
    <property type="term" value="F:metal ion binding"/>
    <property type="evidence" value="ECO:0007669"/>
    <property type="project" value="InterPro"/>
</dbReference>
<dbReference type="GO" id="GO:0004075">
    <property type="term" value="F:biotin carboxylase activity"/>
    <property type="evidence" value="ECO:0007669"/>
    <property type="project" value="UniProtKB-EC"/>
</dbReference>
<evidence type="ECO:0000256" key="9">
    <source>
        <dbReference type="ARBA" id="ARBA00023098"/>
    </source>
</evidence>
<dbReference type="GO" id="GO:0003989">
    <property type="term" value="F:acetyl-CoA carboxylase activity"/>
    <property type="evidence" value="ECO:0007669"/>
    <property type="project" value="UniProtKB-EC"/>
</dbReference>
<feature type="region of interest" description="Disordered" evidence="16">
    <location>
        <begin position="1115"/>
        <end position="1138"/>
    </location>
</feature>
<evidence type="ECO:0000256" key="8">
    <source>
        <dbReference type="ARBA" id="ARBA00022840"/>
    </source>
</evidence>
<dbReference type="EMBL" id="JAVFKY010000003">
    <property type="protein sequence ID" value="KAK5578910.1"/>
    <property type="molecule type" value="Genomic_DNA"/>
</dbReference>
<dbReference type="GO" id="GO:0005524">
    <property type="term" value="F:ATP binding"/>
    <property type="evidence" value="ECO:0007669"/>
    <property type="project" value="UniProtKB-UniRule"/>
</dbReference>
<comment type="catalytic activity">
    <reaction evidence="13">
        <text>hydrogencarbonate + acetyl-CoA + ATP = malonyl-CoA + ADP + phosphate + H(+)</text>
        <dbReference type="Rhea" id="RHEA:11308"/>
        <dbReference type="ChEBI" id="CHEBI:15378"/>
        <dbReference type="ChEBI" id="CHEBI:17544"/>
        <dbReference type="ChEBI" id="CHEBI:30616"/>
        <dbReference type="ChEBI" id="CHEBI:43474"/>
        <dbReference type="ChEBI" id="CHEBI:57288"/>
        <dbReference type="ChEBI" id="CHEBI:57384"/>
        <dbReference type="ChEBI" id="CHEBI:456216"/>
        <dbReference type="EC" id="6.4.1.2"/>
    </reaction>
</comment>
<dbReference type="GO" id="GO:0005739">
    <property type="term" value="C:mitochondrion"/>
    <property type="evidence" value="ECO:0007669"/>
    <property type="project" value="TreeGrafter"/>
</dbReference>
<dbReference type="Gene3D" id="2.40.460.10">
    <property type="entry name" value="Biotin dependent carboxylase carboxyltransferase"/>
    <property type="match status" value="1"/>
</dbReference>
<evidence type="ECO:0000256" key="16">
    <source>
        <dbReference type="SAM" id="MobiDB-lite"/>
    </source>
</evidence>
<dbReference type="PROSITE" id="PS50979">
    <property type="entry name" value="BC"/>
    <property type="match status" value="1"/>
</dbReference>
<dbReference type="PROSITE" id="PS00188">
    <property type="entry name" value="BIOTIN"/>
    <property type="match status" value="1"/>
</dbReference>
<dbReference type="Pfam" id="PF00364">
    <property type="entry name" value="Biotin_lipoyl"/>
    <property type="match status" value="1"/>
</dbReference>
<keyword evidence="7" id="KW-0276">Fatty acid metabolism</keyword>
<dbReference type="Gene3D" id="3.30.470.20">
    <property type="entry name" value="ATP-grasp fold, B domain"/>
    <property type="match status" value="1"/>
</dbReference>
<evidence type="ECO:0000259" key="18">
    <source>
        <dbReference type="PROSITE" id="PS50975"/>
    </source>
</evidence>
<evidence type="ECO:0000256" key="10">
    <source>
        <dbReference type="ARBA" id="ARBA00023160"/>
    </source>
</evidence>
<dbReference type="InterPro" id="IPR013537">
    <property type="entry name" value="AcCoA_COase_cen"/>
</dbReference>
<feature type="domain" description="Biotin carboxylation" evidence="19">
    <location>
        <begin position="16"/>
        <end position="516"/>
    </location>
</feature>
<evidence type="ECO:0000259" key="17">
    <source>
        <dbReference type="PROSITE" id="PS50968"/>
    </source>
</evidence>
<evidence type="ECO:0000259" key="20">
    <source>
        <dbReference type="PROSITE" id="PS50980"/>
    </source>
</evidence>
<keyword evidence="4" id="KW-0444">Lipid biosynthesis</keyword>
<dbReference type="SMART" id="SM00878">
    <property type="entry name" value="Biotin_carb_C"/>
    <property type="match status" value="1"/>
</dbReference>
<dbReference type="SUPFAM" id="SSF52440">
    <property type="entry name" value="PreATP-grasp domain"/>
    <property type="match status" value="1"/>
</dbReference>
<dbReference type="PROSITE" id="PS50989">
    <property type="entry name" value="COA_CT_CTER"/>
    <property type="match status" value="1"/>
</dbReference>
<keyword evidence="8 15" id="KW-0067">ATP-binding</keyword>
<evidence type="ECO:0008006" key="24">
    <source>
        <dbReference type="Google" id="ProtNLM"/>
    </source>
</evidence>
<evidence type="ECO:0000256" key="14">
    <source>
        <dbReference type="ARBA" id="ARBA00048600"/>
    </source>
</evidence>
<keyword evidence="11" id="KW-0092">Biotin</keyword>
<feature type="domain" description="ATP-grasp" evidence="18">
    <location>
        <begin position="170"/>
        <end position="360"/>
    </location>
</feature>
<keyword evidence="6 15" id="KW-0547">Nucleotide-binding</keyword>
<name>A0AAN7U4Y3_9MYCE</name>
<accession>A0AAN7U4Y3</accession>
<evidence type="ECO:0000256" key="5">
    <source>
        <dbReference type="ARBA" id="ARBA00022598"/>
    </source>
</evidence>
<feature type="region of interest" description="Disordered" evidence="16">
    <location>
        <begin position="1012"/>
        <end position="1033"/>
    </location>
</feature>
<keyword evidence="10" id="KW-0275">Fatty acid biosynthesis</keyword>
<evidence type="ECO:0000256" key="7">
    <source>
        <dbReference type="ARBA" id="ARBA00022832"/>
    </source>
</evidence>
<dbReference type="FunFam" id="3.90.226.10:FF:000010">
    <property type="entry name" value="acetyl-CoA carboxylase isoform X2"/>
    <property type="match status" value="1"/>
</dbReference>
<dbReference type="InterPro" id="IPR011053">
    <property type="entry name" value="Single_hybrid_motif"/>
</dbReference>
<feature type="domain" description="CoA carboxyltransferase C-terminal" evidence="21">
    <location>
        <begin position="1854"/>
        <end position="2181"/>
    </location>
</feature>
<dbReference type="InterPro" id="IPR005481">
    <property type="entry name" value="BC-like_N"/>
</dbReference>
<dbReference type="PROSITE" id="PS50968">
    <property type="entry name" value="BIOTINYL_LIPOYL"/>
    <property type="match status" value="1"/>
</dbReference>
<dbReference type="InterPro" id="IPR049074">
    <property type="entry name" value="ACCA_BT"/>
</dbReference>
<comment type="cofactor">
    <cofactor evidence="1">
        <name>Mn(2+)</name>
        <dbReference type="ChEBI" id="CHEBI:29035"/>
    </cofactor>
</comment>
<dbReference type="SUPFAM" id="SSF52096">
    <property type="entry name" value="ClpP/crotonase"/>
    <property type="match status" value="2"/>
</dbReference>
<dbReference type="Proteomes" id="UP001344447">
    <property type="component" value="Unassembled WGS sequence"/>
</dbReference>
<evidence type="ECO:0000256" key="13">
    <source>
        <dbReference type="ARBA" id="ARBA00048065"/>
    </source>
</evidence>
<dbReference type="FunFam" id="2.40.50.100:FF:000005">
    <property type="entry name" value="Acetyl-CoA carboxylase 1"/>
    <property type="match status" value="1"/>
</dbReference>